<dbReference type="Proteomes" id="UP001548590">
    <property type="component" value="Unassembled WGS sequence"/>
</dbReference>
<evidence type="ECO:0000313" key="2">
    <source>
        <dbReference type="Proteomes" id="UP001548590"/>
    </source>
</evidence>
<protein>
    <submittedName>
        <fullName evidence="1">Uncharacterized protein</fullName>
    </submittedName>
</protein>
<sequence>MSGLNEILWRSSLDWKTLIGSAEAVIQRWNTVTRFETRTDLREQIWTVRHSSNGLPFMVFNGDSLRGSVPRNGNPMSFLLLIGICHQRAGAIELSFANGQKIDPHRFDPADLQALLPQATHPAHRKLAELAIQAPA</sequence>
<keyword evidence="2" id="KW-1185">Reference proteome</keyword>
<reference evidence="1 2" key="1">
    <citation type="submission" date="2024-07" db="EMBL/GenBank/DDBJ databases">
        <title>Uliginosibacterium paludis KCTC:42655.</title>
        <authorList>
            <person name="Kim M.K."/>
        </authorList>
    </citation>
    <scope>NUCLEOTIDE SEQUENCE [LARGE SCALE GENOMIC DNA]</scope>
    <source>
        <strain evidence="1 2">KCTC 42655</strain>
    </source>
</reference>
<name>A0ABV2CSQ4_9RHOO</name>
<accession>A0ABV2CSQ4</accession>
<dbReference type="EMBL" id="JBEWLZ010000008">
    <property type="protein sequence ID" value="MET1490945.1"/>
    <property type="molecule type" value="Genomic_DNA"/>
</dbReference>
<proteinExistence type="predicted"/>
<comment type="caution">
    <text evidence="1">The sequence shown here is derived from an EMBL/GenBank/DDBJ whole genome shotgun (WGS) entry which is preliminary data.</text>
</comment>
<evidence type="ECO:0000313" key="1">
    <source>
        <dbReference type="EMBL" id="MET1490945.1"/>
    </source>
</evidence>
<dbReference type="RefSeq" id="WP_345924744.1">
    <property type="nucleotide sequence ID" value="NZ_JBDIVF010000002.1"/>
</dbReference>
<organism evidence="1 2">
    <name type="scientific">Uliginosibacterium paludis</name>
    <dbReference type="NCBI Taxonomy" id="1615952"/>
    <lineage>
        <taxon>Bacteria</taxon>
        <taxon>Pseudomonadati</taxon>
        <taxon>Pseudomonadota</taxon>
        <taxon>Betaproteobacteria</taxon>
        <taxon>Rhodocyclales</taxon>
        <taxon>Zoogloeaceae</taxon>
        <taxon>Uliginosibacterium</taxon>
    </lineage>
</organism>
<gene>
    <name evidence="1" type="ORF">ABVT11_13995</name>
</gene>